<comment type="caution">
    <text evidence="2">The sequence shown here is derived from an EMBL/GenBank/DDBJ whole genome shotgun (WGS) entry which is preliminary data.</text>
</comment>
<feature type="chain" id="PRO_5001775328" evidence="1">
    <location>
        <begin position="23"/>
        <end position="138"/>
    </location>
</feature>
<evidence type="ECO:0000313" key="2">
    <source>
        <dbReference type="EMBL" id="KEZ42110.1"/>
    </source>
</evidence>
<name>A0A084G448_PSEDA</name>
<protein>
    <submittedName>
        <fullName evidence="2">Uncharacterized protein</fullName>
    </submittedName>
</protein>
<evidence type="ECO:0000313" key="3">
    <source>
        <dbReference type="Proteomes" id="UP000028545"/>
    </source>
</evidence>
<keyword evidence="3" id="KW-1185">Reference proteome</keyword>
<dbReference type="Proteomes" id="UP000028545">
    <property type="component" value="Unassembled WGS sequence"/>
</dbReference>
<dbReference type="KEGG" id="sapo:SAPIO_CDS6351"/>
<gene>
    <name evidence="2" type="ORF">SAPIO_CDS6351</name>
</gene>
<feature type="signal peptide" evidence="1">
    <location>
        <begin position="1"/>
        <end position="22"/>
    </location>
</feature>
<organism evidence="2 3">
    <name type="scientific">Pseudallescheria apiosperma</name>
    <name type="common">Scedosporium apiospermum</name>
    <dbReference type="NCBI Taxonomy" id="563466"/>
    <lineage>
        <taxon>Eukaryota</taxon>
        <taxon>Fungi</taxon>
        <taxon>Dikarya</taxon>
        <taxon>Ascomycota</taxon>
        <taxon>Pezizomycotina</taxon>
        <taxon>Sordariomycetes</taxon>
        <taxon>Hypocreomycetidae</taxon>
        <taxon>Microascales</taxon>
        <taxon>Microascaceae</taxon>
        <taxon>Scedosporium</taxon>
    </lineage>
</organism>
<dbReference type="RefSeq" id="XP_016641909.1">
    <property type="nucleotide sequence ID" value="XM_016788475.1"/>
</dbReference>
<dbReference type="HOGENOM" id="CLU_1856443_0_0_1"/>
<dbReference type="GeneID" id="27725423"/>
<dbReference type="VEuPathDB" id="FungiDB:SAPIO_CDS6351"/>
<accession>A0A084G448</accession>
<dbReference type="OrthoDB" id="4730436at2759"/>
<dbReference type="EMBL" id="JOWA01000102">
    <property type="protein sequence ID" value="KEZ42110.1"/>
    <property type="molecule type" value="Genomic_DNA"/>
</dbReference>
<dbReference type="AlphaFoldDB" id="A0A084G448"/>
<keyword evidence="1" id="KW-0732">Signal</keyword>
<evidence type="ECO:0000256" key="1">
    <source>
        <dbReference type="SAM" id="SignalP"/>
    </source>
</evidence>
<proteinExistence type="predicted"/>
<reference evidence="2 3" key="1">
    <citation type="journal article" date="2014" name="Genome Announc.">
        <title>Draft genome sequence of the pathogenic fungus Scedosporium apiospermum.</title>
        <authorList>
            <person name="Vandeputte P."/>
            <person name="Ghamrawi S."/>
            <person name="Rechenmann M."/>
            <person name="Iltis A."/>
            <person name="Giraud S."/>
            <person name="Fleury M."/>
            <person name="Thornton C."/>
            <person name="Delhaes L."/>
            <person name="Meyer W."/>
            <person name="Papon N."/>
            <person name="Bouchara J.P."/>
        </authorList>
    </citation>
    <scope>NUCLEOTIDE SEQUENCE [LARGE SCALE GENOMIC DNA]</scope>
    <source>
        <strain evidence="2 3">IHEM 14462</strain>
    </source>
</reference>
<sequence>MHFHSAFASVVALVLFGANTSAAPVAAEVCSAIDNRFPVVTFQSWITDCGDKGGHTMGMSLVYPSLTDICLPLNSNIRGLDLLEVTEGCRITAYRSPVCDDYPYDGTTRDTVGCLWAGNEEFHSYKLTCDKLPLRQDA</sequence>